<organism evidence="1 2">
    <name type="scientific">Pleurodeles waltl</name>
    <name type="common">Iberian ribbed newt</name>
    <dbReference type="NCBI Taxonomy" id="8319"/>
    <lineage>
        <taxon>Eukaryota</taxon>
        <taxon>Metazoa</taxon>
        <taxon>Chordata</taxon>
        <taxon>Craniata</taxon>
        <taxon>Vertebrata</taxon>
        <taxon>Euteleostomi</taxon>
        <taxon>Amphibia</taxon>
        <taxon>Batrachia</taxon>
        <taxon>Caudata</taxon>
        <taxon>Salamandroidea</taxon>
        <taxon>Salamandridae</taxon>
        <taxon>Pleurodelinae</taxon>
        <taxon>Pleurodeles</taxon>
    </lineage>
</organism>
<keyword evidence="2" id="KW-1185">Reference proteome</keyword>
<evidence type="ECO:0000313" key="1">
    <source>
        <dbReference type="EMBL" id="KAJ1157219.1"/>
    </source>
</evidence>
<accession>A0AAV7S150</accession>
<sequence length="82" mass="9345">MRRAPEALRRVGGWAARAEWRVLCRSGFGIGARRQLDQEVSSIERQLLQHESEVVQNPSGLSRLLGVRKTHAELVERLRSLN</sequence>
<protein>
    <submittedName>
        <fullName evidence="1">Uncharacterized protein</fullName>
    </submittedName>
</protein>
<dbReference type="Proteomes" id="UP001066276">
    <property type="component" value="Chromosome 5"/>
</dbReference>
<name>A0AAV7S150_PLEWA</name>
<dbReference type="AlphaFoldDB" id="A0AAV7S150"/>
<reference evidence="1" key="1">
    <citation type="journal article" date="2022" name="bioRxiv">
        <title>Sequencing and chromosome-scale assembly of the giantPleurodeles waltlgenome.</title>
        <authorList>
            <person name="Brown T."/>
            <person name="Elewa A."/>
            <person name="Iarovenko S."/>
            <person name="Subramanian E."/>
            <person name="Araus A.J."/>
            <person name="Petzold A."/>
            <person name="Susuki M."/>
            <person name="Suzuki K.-i.T."/>
            <person name="Hayashi T."/>
            <person name="Toyoda A."/>
            <person name="Oliveira C."/>
            <person name="Osipova E."/>
            <person name="Leigh N.D."/>
            <person name="Simon A."/>
            <person name="Yun M.H."/>
        </authorList>
    </citation>
    <scope>NUCLEOTIDE SEQUENCE</scope>
    <source>
        <strain evidence="1">20211129_DDA</strain>
        <tissue evidence="1">Liver</tissue>
    </source>
</reference>
<proteinExistence type="predicted"/>
<dbReference type="EMBL" id="JANPWB010000009">
    <property type="protein sequence ID" value="KAJ1157219.1"/>
    <property type="molecule type" value="Genomic_DNA"/>
</dbReference>
<comment type="caution">
    <text evidence="1">The sequence shown here is derived from an EMBL/GenBank/DDBJ whole genome shotgun (WGS) entry which is preliminary data.</text>
</comment>
<gene>
    <name evidence="1" type="ORF">NDU88_009934</name>
</gene>
<evidence type="ECO:0000313" key="2">
    <source>
        <dbReference type="Proteomes" id="UP001066276"/>
    </source>
</evidence>